<proteinExistence type="predicted"/>
<dbReference type="OrthoDB" id="669288at2759"/>
<feature type="compositionally biased region" description="Basic and acidic residues" evidence="1">
    <location>
        <begin position="71"/>
        <end position="89"/>
    </location>
</feature>
<accession>A0A9Q1K982</accession>
<name>A0A9Q1K982_9CARY</name>
<protein>
    <submittedName>
        <fullName evidence="2">Uncharacterized protein</fullName>
    </submittedName>
</protein>
<feature type="compositionally biased region" description="Basic and acidic residues" evidence="1">
    <location>
        <begin position="100"/>
        <end position="120"/>
    </location>
</feature>
<evidence type="ECO:0000313" key="2">
    <source>
        <dbReference type="EMBL" id="KAJ8439205.1"/>
    </source>
</evidence>
<evidence type="ECO:0000256" key="1">
    <source>
        <dbReference type="SAM" id="MobiDB-lite"/>
    </source>
</evidence>
<organism evidence="2 3">
    <name type="scientific">Carnegiea gigantea</name>
    <dbReference type="NCBI Taxonomy" id="171969"/>
    <lineage>
        <taxon>Eukaryota</taxon>
        <taxon>Viridiplantae</taxon>
        <taxon>Streptophyta</taxon>
        <taxon>Embryophyta</taxon>
        <taxon>Tracheophyta</taxon>
        <taxon>Spermatophyta</taxon>
        <taxon>Magnoliopsida</taxon>
        <taxon>eudicotyledons</taxon>
        <taxon>Gunneridae</taxon>
        <taxon>Pentapetalae</taxon>
        <taxon>Caryophyllales</taxon>
        <taxon>Cactineae</taxon>
        <taxon>Cactaceae</taxon>
        <taxon>Cactoideae</taxon>
        <taxon>Echinocereeae</taxon>
        <taxon>Carnegiea</taxon>
    </lineage>
</organism>
<dbReference type="Proteomes" id="UP001153076">
    <property type="component" value="Unassembled WGS sequence"/>
</dbReference>
<dbReference type="AlphaFoldDB" id="A0A9Q1K982"/>
<sequence>MDVHLTLALPIDERKVEEFYGKKPKDAKYNEVLATWRKEWDMQDGTPKLSQMSQYILSQTDTGENLVGEAHPQEGQRHVPGGPEHEGGEYHMTAAVGTPEQERNRPTENDRAEPNMERHGQISQGIISQKPKLTLEIVKLKLATFFKCYPTLEVNLMRQLRGWVVMTCEG</sequence>
<comment type="caution">
    <text evidence="2">The sequence shown here is derived from an EMBL/GenBank/DDBJ whole genome shotgun (WGS) entry which is preliminary data.</text>
</comment>
<feature type="region of interest" description="Disordered" evidence="1">
    <location>
        <begin position="66"/>
        <end position="122"/>
    </location>
</feature>
<dbReference type="EMBL" id="JAKOGI010000227">
    <property type="protein sequence ID" value="KAJ8439205.1"/>
    <property type="molecule type" value="Genomic_DNA"/>
</dbReference>
<keyword evidence="3" id="KW-1185">Reference proteome</keyword>
<evidence type="ECO:0000313" key="3">
    <source>
        <dbReference type="Proteomes" id="UP001153076"/>
    </source>
</evidence>
<reference evidence="2" key="1">
    <citation type="submission" date="2022-04" db="EMBL/GenBank/DDBJ databases">
        <title>Carnegiea gigantea Genome sequencing and assembly v2.</title>
        <authorList>
            <person name="Copetti D."/>
            <person name="Sanderson M.J."/>
            <person name="Burquez A."/>
            <person name="Wojciechowski M.F."/>
        </authorList>
    </citation>
    <scope>NUCLEOTIDE SEQUENCE</scope>
    <source>
        <strain evidence="2">SGP5-SGP5p</strain>
        <tissue evidence="2">Aerial part</tissue>
    </source>
</reference>
<gene>
    <name evidence="2" type="ORF">Cgig2_003418</name>
</gene>